<dbReference type="InterPro" id="IPR029044">
    <property type="entry name" value="Nucleotide-diphossugar_trans"/>
</dbReference>
<keyword evidence="4" id="KW-1133">Transmembrane helix</keyword>
<gene>
    <name evidence="5" type="ORF">P171DRAFT_222497</name>
</gene>
<evidence type="ECO:0000313" key="5">
    <source>
        <dbReference type="EMBL" id="KAF2448991.1"/>
    </source>
</evidence>
<feature type="transmembrane region" description="Helical" evidence="4">
    <location>
        <begin position="7"/>
        <end position="26"/>
    </location>
</feature>
<dbReference type="AlphaFoldDB" id="A0A9P4PUE5"/>
<comment type="similarity">
    <text evidence="1">Belongs to the glycosyltransferase 34 family.</text>
</comment>
<proteinExistence type="inferred from homology"/>
<keyword evidence="4" id="KW-0812">Transmembrane</keyword>
<accession>A0A9P4PUE5</accession>
<dbReference type="PANTHER" id="PTHR31306:SF3">
    <property type="entry name" value="NUCLEOTIDE-DIPHOSPHO-SUGAR TRANSFERASE DOMAIN-CONTAINING PROTEIN"/>
    <property type="match status" value="1"/>
</dbReference>
<dbReference type="Gene3D" id="3.90.550.10">
    <property type="entry name" value="Spore Coat Polysaccharide Biosynthesis Protein SpsA, Chain A"/>
    <property type="match status" value="1"/>
</dbReference>
<keyword evidence="3" id="KW-0808">Transferase</keyword>
<evidence type="ECO:0000256" key="3">
    <source>
        <dbReference type="ARBA" id="ARBA00022679"/>
    </source>
</evidence>
<dbReference type="EMBL" id="MU001495">
    <property type="protein sequence ID" value="KAF2448991.1"/>
    <property type="molecule type" value="Genomic_DNA"/>
</dbReference>
<keyword evidence="4" id="KW-0472">Membrane</keyword>
<dbReference type="Pfam" id="PF05637">
    <property type="entry name" value="Glyco_transf_34"/>
    <property type="match status" value="1"/>
</dbReference>
<organism evidence="5 6">
    <name type="scientific">Karstenula rhodostoma CBS 690.94</name>
    <dbReference type="NCBI Taxonomy" id="1392251"/>
    <lineage>
        <taxon>Eukaryota</taxon>
        <taxon>Fungi</taxon>
        <taxon>Dikarya</taxon>
        <taxon>Ascomycota</taxon>
        <taxon>Pezizomycotina</taxon>
        <taxon>Dothideomycetes</taxon>
        <taxon>Pleosporomycetidae</taxon>
        <taxon>Pleosporales</taxon>
        <taxon>Massarineae</taxon>
        <taxon>Didymosphaeriaceae</taxon>
        <taxon>Karstenula</taxon>
    </lineage>
</organism>
<dbReference type="PANTHER" id="PTHR31306">
    <property type="entry name" value="ALPHA-1,6-MANNOSYLTRANSFERASE MNN11-RELATED"/>
    <property type="match status" value="1"/>
</dbReference>
<dbReference type="GO" id="GO:0016757">
    <property type="term" value="F:glycosyltransferase activity"/>
    <property type="evidence" value="ECO:0007669"/>
    <property type="project" value="UniProtKB-KW"/>
</dbReference>
<dbReference type="GO" id="GO:0000139">
    <property type="term" value="C:Golgi membrane"/>
    <property type="evidence" value="ECO:0007669"/>
    <property type="project" value="TreeGrafter"/>
</dbReference>
<keyword evidence="6" id="KW-1185">Reference proteome</keyword>
<evidence type="ECO:0008006" key="7">
    <source>
        <dbReference type="Google" id="ProtNLM"/>
    </source>
</evidence>
<sequence>MAVTHCNFPRLVIAVICTFIILGLILHSKPEVVPSLEQLQAIAQEYRPTWNYTSTSNTPVPVEEASTRERIQALFGPIRHSLTDDYIDASGKTFGLKQLPRWREPLKGKVLIVDIDTREPNGNNEMLNPNPMNWDRLEMSGGQLVSGAIMGHYLYSQIHDYDYTFFQAHRMEGYHDTWILPGAMRQMIETESYQWIITMDADVTITHPELPLEWLLNHWGATNNTSIMMPIDQKVFDNDIINSVDSKGVTVLNTGVVIVQNLPYTKEILDAWIECPNDKRYPGCSQWKDKWSHEQRVFSEYIRYDFNPKGDNIVSIPCDDAMGYPNMKNEHQGMILNDCNGNFFRHHTLNKGKAKQSLDVSIMQLLTQLMHESFVENKDYLWFKEPA</sequence>
<dbReference type="InterPro" id="IPR008630">
    <property type="entry name" value="Glyco_trans_34"/>
</dbReference>
<evidence type="ECO:0000313" key="6">
    <source>
        <dbReference type="Proteomes" id="UP000799764"/>
    </source>
</evidence>
<evidence type="ECO:0000256" key="1">
    <source>
        <dbReference type="ARBA" id="ARBA00005664"/>
    </source>
</evidence>
<reference evidence="5" key="1">
    <citation type="journal article" date="2020" name="Stud. Mycol.">
        <title>101 Dothideomycetes genomes: a test case for predicting lifestyles and emergence of pathogens.</title>
        <authorList>
            <person name="Haridas S."/>
            <person name="Albert R."/>
            <person name="Binder M."/>
            <person name="Bloem J."/>
            <person name="Labutti K."/>
            <person name="Salamov A."/>
            <person name="Andreopoulos B."/>
            <person name="Baker S."/>
            <person name="Barry K."/>
            <person name="Bills G."/>
            <person name="Bluhm B."/>
            <person name="Cannon C."/>
            <person name="Castanera R."/>
            <person name="Culley D."/>
            <person name="Daum C."/>
            <person name="Ezra D."/>
            <person name="Gonzalez J."/>
            <person name="Henrissat B."/>
            <person name="Kuo A."/>
            <person name="Liang C."/>
            <person name="Lipzen A."/>
            <person name="Lutzoni F."/>
            <person name="Magnuson J."/>
            <person name="Mondo S."/>
            <person name="Nolan M."/>
            <person name="Ohm R."/>
            <person name="Pangilinan J."/>
            <person name="Park H.-J."/>
            <person name="Ramirez L."/>
            <person name="Alfaro M."/>
            <person name="Sun H."/>
            <person name="Tritt A."/>
            <person name="Yoshinaga Y."/>
            <person name="Zwiers L.-H."/>
            <person name="Turgeon B."/>
            <person name="Goodwin S."/>
            <person name="Spatafora J."/>
            <person name="Crous P."/>
            <person name="Grigoriev I."/>
        </authorList>
    </citation>
    <scope>NUCLEOTIDE SEQUENCE</scope>
    <source>
        <strain evidence="5">CBS 690.94</strain>
    </source>
</reference>
<keyword evidence="2" id="KW-0328">Glycosyltransferase</keyword>
<name>A0A9P4PUE5_9PLEO</name>
<evidence type="ECO:0000256" key="2">
    <source>
        <dbReference type="ARBA" id="ARBA00022676"/>
    </source>
</evidence>
<protein>
    <recommendedName>
        <fullName evidence="7">Nucleotide-diphospho-sugar transferase domain-containing protein</fullName>
    </recommendedName>
</protein>
<comment type="caution">
    <text evidence="5">The sequence shown here is derived from an EMBL/GenBank/DDBJ whole genome shotgun (WGS) entry which is preliminary data.</text>
</comment>
<dbReference type="GO" id="GO:0006487">
    <property type="term" value="P:protein N-linked glycosylation"/>
    <property type="evidence" value="ECO:0007669"/>
    <property type="project" value="TreeGrafter"/>
</dbReference>
<evidence type="ECO:0000256" key="4">
    <source>
        <dbReference type="SAM" id="Phobius"/>
    </source>
</evidence>
<dbReference type="Proteomes" id="UP000799764">
    <property type="component" value="Unassembled WGS sequence"/>
</dbReference>
<dbReference type="OrthoDB" id="3763672at2759"/>